<dbReference type="EMBL" id="CP002529">
    <property type="protein sequence ID" value="ADY00955.1"/>
    <property type="molecule type" value="Genomic_DNA"/>
</dbReference>
<organism evidence="1 2">
    <name type="scientific">Vulcanisaeta moutnovskia (strain 768-28)</name>
    <dbReference type="NCBI Taxonomy" id="985053"/>
    <lineage>
        <taxon>Archaea</taxon>
        <taxon>Thermoproteota</taxon>
        <taxon>Thermoprotei</taxon>
        <taxon>Thermoproteales</taxon>
        <taxon>Thermoproteaceae</taxon>
        <taxon>Vulcanisaeta</taxon>
    </lineage>
</organism>
<dbReference type="AlphaFoldDB" id="F0QW31"/>
<accession>F0QW31</accession>
<dbReference type="GeneID" id="10288396"/>
<sequence>MYNLDMASGISRVRRVRRSMVITKLPYVTKIYINYQVLIPASLVKALNIENVWYADITIEYFGQEITLERVKLLRTRNTASRQFTIPKEVREKYGIKPLDEIKIKAIVPVE</sequence>
<dbReference type="Proteomes" id="UP000007485">
    <property type="component" value="Chromosome"/>
</dbReference>
<proteinExistence type="predicted"/>
<evidence type="ECO:0000313" key="1">
    <source>
        <dbReference type="EMBL" id="ADY00955.1"/>
    </source>
</evidence>
<protein>
    <recommendedName>
        <fullName evidence="3">AbrB family transcriptional regulator</fullName>
    </recommendedName>
</protein>
<dbReference type="eggNOG" id="arCOG00818">
    <property type="taxonomic scope" value="Archaea"/>
</dbReference>
<dbReference type="KEGG" id="vmo:VMUT_0744"/>
<dbReference type="STRING" id="985053.VMUT_0744"/>
<dbReference type="HOGENOM" id="CLU_167329_0_0_2"/>
<evidence type="ECO:0000313" key="2">
    <source>
        <dbReference type="Proteomes" id="UP000007485"/>
    </source>
</evidence>
<dbReference type="Gene3D" id="2.10.260.10">
    <property type="match status" value="1"/>
</dbReference>
<dbReference type="RefSeq" id="WP_013604118.1">
    <property type="nucleotide sequence ID" value="NC_015151.1"/>
</dbReference>
<name>F0QW31_VULM7</name>
<keyword evidence="2" id="KW-1185">Reference proteome</keyword>
<evidence type="ECO:0008006" key="3">
    <source>
        <dbReference type="Google" id="ProtNLM"/>
    </source>
</evidence>
<gene>
    <name evidence="1" type="ordered locus">VMUT_0744</name>
</gene>
<reference evidence="1 2" key="1">
    <citation type="journal article" date="2011" name="J. Bacteriol.">
        <title>Complete genome sequence of 'Vulcanisaeta moutnovskia' strain 768-28, a novel member of the hyperthermophilic crenarchaeal genus vulcanisaeta.</title>
        <authorList>
            <person name="Gumerov V.M."/>
            <person name="Mardanov A.V."/>
            <person name="Beletsky A.V."/>
            <person name="Prokofeva M.I."/>
            <person name="Bonch-Osmolovskaya E.A."/>
            <person name="Ravin N.V."/>
            <person name="Skryabin K.G."/>
        </authorList>
    </citation>
    <scope>NUCLEOTIDE SEQUENCE [LARGE SCALE GENOMIC DNA]</scope>
    <source>
        <strain evidence="1 2">768-28</strain>
    </source>
</reference>